<evidence type="ECO:0000256" key="2">
    <source>
        <dbReference type="ARBA" id="ARBA00022490"/>
    </source>
</evidence>
<dbReference type="PRINTS" id="PR00985">
    <property type="entry name" value="TRNASYNTHLEU"/>
</dbReference>
<dbReference type="InterPro" id="IPR025709">
    <property type="entry name" value="Leu_tRNA-synth_edit"/>
</dbReference>
<dbReference type="PANTHER" id="PTHR43740">
    <property type="entry name" value="LEUCYL-TRNA SYNTHETASE"/>
    <property type="match status" value="1"/>
</dbReference>
<evidence type="ECO:0000259" key="11">
    <source>
        <dbReference type="Pfam" id="PF00133"/>
    </source>
</evidence>
<dbReference type="SUPFAM" id="SSF47323">
    <property type="entry name" value="Anticodon-binding domain of a subclass of class I aminoacyl-tRNA synthetases"/>
    <property type="match status" value="1"/>
</dbReference>
<keyword evidence="4 9" id="KW-0547">Nucleotide-binding</keyword>
<dbReference type="PANTHER" id="PTHR43740:SF2">
    <property type="entry name" value="LEUCINE--TRNA LIGASE, MITOCHONDRIAL"/>
    <property type="match status" value="1"/>
</dbReference>
<dbReference type="CDD" id="cd00812">
    <property type="entry name" value="LeuRS_core"/>
    <property type="match status" value="1"/>
</dbReference>
<dbReference type="SUPFAM" id="SSF50677">
    <property type="entry name" value="ValRS/IleRS/LeuRS editing domain"/>
    <property type="match status" value="1"/>
</dbReference>
<evidence type="ECO:0000259" key="13">
    <source>
        <dbReference type="Pfam" id="PF09334"/>
    </source>
</evidence>
<dbReference type="HAMAP" id="MF_00049_B">
    <property type="entry name" value="Leu_tRNA_synth_B"/>
    <property type="match status" value="1"/>
</dbReference>
<comment type="similarity">
    <text evidence="1 9 10">Belongs to the class-I aminoacyl-tRNA synthetase family.</text>
</comment>
<comment type="caution">
    <text evidence="15">The sequence shown here is derived from an EMBL/GenBank/DDBJ whole genome shotgun (WGS) entry which is preliminary data.</text>
</comment>
<sequence>MNFREIEEKWQKIWEEREVFKTQKDGRKKYYCLVMFPYPSGDLHMGHVKNYVIGDVIARYKRQTGYNVLHPFGFDAFGLPAENAAIIHGIHPWEWTKNNIEISRKHLKMMGISYDWEREIITCHESYYKWNQYFFIKFYENNLAYRKKAYVNWCPGCQTVLANEQVVDGRCYRKTCQSVIEKKELEQWFFKITAYAERLLSDLDKLDWPENVKIMQRNWIGKSEGVEVEFPIVGGGSLRIFTTRPDTLFGVTFMAIAPDAEILDEVIKGSGKEAEVLEFKKEALRISEIERTAIGREKRGLFINRYAINPLTNEKIPIFVADYVLATYGTGAIMAVPAHDQRDFEFAKKYKLPIKIVINPYGEELKVENMERAYEGEGIMVNSGIFTGLPSSEGIGKITEYLCEKGIGQRKINYRLKDWLISRQRYWGTPIPMIHCENCGIVPEKEENLPVVLPKDVKDYLPKGKSVLAGIEEFINTTCPKCGEKAKRDPDTMDTFVDSSWYFLRFLDPHNNEKPFTYEDTKYWLPIDKYIGGIEHATGHLIYFRFFTKVLYDLGFCAYDEPCLSLFTQGMVLYKGRVMSSSQKHGVWVGEFLEKNSADIARLTILFAAPPEKDMEWSEDIVSGVKRFLERTWRLYEANNFKVWDKKPKILDEKDNYLYIRLNQTIKKVIEDMENFSFNTAIAALMEFLNDLYKFDKKSEVYYYSLYIFYQLLSPFAPHLAEEINERCGYKNLLAETPFPDYDKNAISFATIEIPVQINGKVRAKILVAIDEKEEKIKEMALCHEKIKEMIKEKEILKIVYVPKKLINIVTKE</sequence>
<keyword evidence="2 9" id="KW-0963">Cytoplasm</keyword>
<evidence type="ECO:0000313" key="15">
    <source>
        <dbReference type="EMBL" id="HGK63081.1"/>
    </source>
</evidence>
<dbReference type="InterPro" id="IPR015413">
    <property type="entry name" value="Methionyl/Leucyl_tRNA_Synth"/>
</dbReference>
<dbReference type="InterPro" id="IPR002302">
    <property type="entry name" value="Leu-tRNA-ligase"/>
</dbReference>
<dbReference type="Pfam" id="PF13603">
    <property type="entry name" value="tRNA-synt_1_2"/>
    <property type="match status" value="1"/>
</dbReference>
<reference evidence="15" key="1">
    <citation type="journal article" date="2020" name="mSystems">
        <title>Genome- and Community-Level Interaction Insights into Carbon Utilization and Element Cycling Functions of Hydrothermarchaeota in Hydrothermal Sediment.</title>
        <authorList>
            <person name="Zhou Z."/>
            <person name="Liu Y."/>
            <person name="Xu W."/>
            <person name="Pan J."/>
            <person name="Luo Z.H."/>
            <person name="Li M."/>
        </authorList>
    </citation>
    <scope>NUCLEOTIDE SEQUENCE [LARGE SCALE GENOMIC DNA]</scope>
    <source>
        <strain evidence="15">SpSt-697</strain>
    </source>
</reference>
<dbReference type="Pfam" id="PF09334">
    <property type="entry name" value="tRNA-synt_1g"/>
    <property type="match status" value="1"/>
</dbReference>
<evidence type="ECO:0000256" key="10">
    <source>
        <dbReference type="RuleBase" id="RU363035"/>
    </source>
</evidence>
<evidence type="ECO:0000256" key="1">
    <source>
        <dbReference type="ARBA" id="ARBA00005594"/>
    </source>
</evidence>
<dbReference type="CDD" id="cd07958">
    <property type="entry name" value="Anticodon_Ia_Leu_BEm"/>
    <property type="match status" value="1"/>
</dbReference>
<keyword evidence="5 9" id="KW-0067">ATP-binding</keyword>
<evidence type="ECO:0000256" key="5">
    <source>
        <dbReference type="ARBA" id="ARBA00022840"/>
    </source>
</evidence>
<dbReference type="InterPro" id="IPR009080">
    <property type="entry name" value="tRNAsynth_Ia_anticodon-bd"/>
</dbReference>
<evidence type="ECO:0000256" key="4">
    <source>
        <dbReference type="ARBA" id="ARBA00022741"/>
    </source>
</evidence>
<dbReference type="GO" id="GO:0002161">
    <property type="term" value="F:aminoacyl-tRNA deacylase activity"/>
    <property type="evidence" value="ECO:0007669"/>
    <property type="project" value="InterPro"/>
</dbReference>
<feature type="domain" description="Methionyl/Valyl/Leucyl/Isoleucyl-tRNA synthetase anticodon-binding" evidence="12">
    <location>
        <begin position="655"/>
        <end position="775"/>
    </location>
</feature>
<dbReference type="Pfam" id="PF08264">
    <property type="entry name" value="Anticodon_1"/>
    <property type="match status" value="1"/>
</dbReference>
<keyword evidence="3 9" id="KW-0436">Ligase</keyword>
<dbReference type="FunFam" id="3.40.50.620:FF:000003">
    <property type="entry name" value="Leucine--tRNA ligase"/>
    <property type="match status" value="1"/>
</dbReference>
<dbReference type="InterPro" id="IPR009008">
    <property type="entry name" value="Val/Leu/Ile-tRNA-synth_edit"/>
</dbReference>
<name>A0A7V3ZU34_UNCW3</name>
<dbReference type="InterPro" id="IPR001412">
    <property type="entry name" value="aa-tRNA-synth_I_CS"/>
</dbReference>
<dbReference type="InterPro" id="IPR002300">
    <property type="entry name" value="aa-tRNA-synth_Ia"/>
</dbReference>
<dbReference type="InterPro" id="IPR014729">
    <property type="entry name" value="Rossmann-like_a/b/a_fold"/>
</dbReference>
<dbReference type="Gene3D" id="3.40.50.620">
    <property type="entry name" value="HUPs"/>
    <property type="match status" value="2"/>
</dbReference>
<gene>
    <name evidence="9" type="primary">leuS</name>
    <name evidence="15" type="ORF">ENU74_00550</name>
</gene>
<keyword evidence="7 9" id="KW-0030">Aminoacyl-tRNA synthetase</keyword>
<feature type="domain" description="Aminoacyl-tRNA synthetase class Ia" evidence="11">
    <location>
        <begin position="416"/>
        <end position="618"/>
    </location>
</feature>
<dbReference type="GO" id="GO:0006429">
    <property type="term" value="P:leucyl-tRNA aminoacylation"/>
    <property type="evidence" value="ECO:0007669"/>
    <property type="project" value="UniProtKB-UniRule"/>
</dbReference>
<dbReference type="EC" id="6.1.1.4" evidence="9"/>
<evidence type="ECO:0000259" key="14">
    <source>
        <dbReference type="Pfam" id="PF13603"/>
    </source>
</evidence>
<dbReference type="GO" id="GO:0005829">
    <property type="term" value="C:cytosol"/>
    <property type="evidence" value="ECO:0007669"/>
    <property type="project" value="TreeGrafter"/>
</dbReference>
<dbReference type="SUPFAM" id="SSF52374">
    <property type="entry name" value="Nucleotidylyl transferase"/>
    <property type="match status" value="1"/>
</dbReference>
<comment type="subcellular location">
    <subcellularLocation>
        <location evidence="9">Cytoplasm</location>
    </subcellularLocation>
</comment>
<dbReference type="InterPro" id="IPR013155">
    <property type="entry name" value="M/V/L/I-tRNA-synth_anticd-bd"/>
</dbReference>
<evidence type="ECO:0000256" key="9">
    <source>
        <dbReference type="HAMAP-Rule" id="MF_00049"/>
    </source>
</evidence>
<evidence type="ECO:0000259" key="12">
    <source>
        <dbReference type="Pfam" id="PF08264"/>
    </source>
</evidence>
<organism evidence="15">
    <name type="scientific">candidate division WOR-3 bacterium</name>
    <dbReference type="NCBI Taxonomy" id="2052148"/>
    <lineage>
        <taxon>Bacteria</taxon>
        <taxon>Bacteria division WOR-3</taxon>
    </lineage>
</organism>
<dbReference type="AlphaFoldDB" id="A0A7V3ZU34"/>
<comment type="caution">
    <text evidence="9">Lacks conserved residue(s) required for the propagation of feature annotation.</text>
</comment>
<feature type="domain" description="Leucyl-tRNA synthetase editing" evidence="14">
    <location>
        <begin position="217"/>
        <end position="402"/>
    </location>
</feature>
<dbReference type="NCBIfam" id="TIGR00396">
    <property type="entry name" value="leuS_bact"/>
    <property type="match status" value="1"/>
</dbReference>
<dbReference type="FunFam" id="3.40.50.620:FF:000056">
    <property type="entry name" value="Leucine--tRNA ligase"/>
    <property type="match status" value="1"/>
</dbReference>
<dbReference type="GO" id="GO:0004823">
    <property type="term" value="F:leucine-tRNA ligase activity"/>
    <property type="evidence" value="ECO:0007669"/>
    <property type="project" value="UniProtKB-UniRule"/>
</dbReference>
<dbReference type="Gene3D" id="1.10.730.10">
    <property type="entry name" value="Isoleucyl-tRNA Synthetase, Domain 1"/>
    <property type="match status" value="1"/>
</dbReference>
<evidence type="ECO:0000256" key="6">
    <source>
        <dbReference type="ARBA" id="ARBA00022917"/>
    </source>
</evidence>
<dbReference type="FunFam" id="1.10.730.10:FF:000002">
    <property type="entry name" value="Leucine--tRNA ligase"/>
    <property type="match status" value="1"/>
</dbReference>
<evidence type="ECO:0000256" key="8">
    <source>
        <dbReference type="ARBA" id="ARBA00047469"/>
    </source>
</evidence>
<comment type="catalytic activity">
    <reaction evidence="8 9">
        <text>tRNA(Leu) + L-leucine + ATP = L-leucyl-tRNA(Leu) + AMP + diphosphate</text>
        <dbReference type="Rhea" id="RHEA:11688"/>
        <dbReference type="Rhea" id="RHEA-COMP:9613"/>
        <dbReference type="Rhea" id="RHEA-COMP:9622"/>
        <dbReference type="ChEBI" id="CHEBI:30616"/>
        <dbReference type="ChEBI" id="CHEBI:33019"/>
        <dbReference type="ChEBI" id="CHEBI:57427"/>
        <dbReference type="ChEBI" id="CHEBI:78442"/>
        <dbReference type="ChEBI" id="CHEBI:78494"/>
        <dbReference type="ChEBI" id="CHEBI:456215"/>
        <dbReference type="EC" id="6.1.1.4"/>
    </reaction>
</comment>
<feature type="domain" description="Methionyl/Leucyl tRNA synthetase" evidence="13">
    <location>
        <begin position="35"/>
        <end position="172"/>
    </location>
</feature>
<accession>A0A7V3ZU34</accession>
<dbReference type="Gene3D" id="3.10.20.590">
    <property type="match status" value="1"/>
</dbReference>
<protein>
    <recommendedName>
        <fullName evidence="9">Leucine--tRNA ligase</fullName>
        <ecNumber evidence="9">6.1.1.4</ecNumber>
    </recommendedName>
    <alternativeName>
        <fullName evidence="9">Leucyl-tRNA synthetase</fullName>
        <shortName evidence="9">LeuRS</shortName>
    </alternativeName>
</protein>
<keyword evidence="6 9" id="KW-0648">Protein biosynthesis</keyword>
<feature type="short sequence motif" description="'HIGH' region" evidence="9">
    <location>
        <begin position="37"/>
        <end position="47"/>
    </location>
</feature>
<proteinExistence type="inferred from homology"/>
<dbReference type="EMBL" id="DTDR01000019">
    <property type="protein sequence ID" value="HGK63081.1"/>
    <property type="molecule type" value="Genomic_DNA"/>
</dbReference>
<evidence type="ECO:0000256" key="7">
    <source>
        <dbReference type="ARBA" id="ARBA00023146"/>
    </source>
</evidence>
<evidence type="ECO:0000256" key="3">
    <source>
        <dbReference type="ARBA" id="ARBA00022598"/>
    </source>
</evidence>
<dbReference type="GO" id="GO:0005524">
    <property type="term" value="F:ATP binding"/>
    <property type="evidence" value="ECO:0007669"/>
    <property type="project" value="UniProtKB-UniRule"/>
</dbReference>
<dbReference type="PROSITE" id="PS00178">
    <property type="entry name" value="AA_TRNA_LIGASE_I"/>
    <property type="match status" value="1"/>
</dbReference>
<dbReference type="Gene3D" id="3.90.740.10">
    <property type="entry name" value="Valyl/Leucyl/Isoleucyl-tRNA synthetase, editing domain"/>
    <property type="match status" value="1"/>
</dbReference>
<dbReference type="Pfam" id="PF00133">
    <property type="entry name" value="tRNA-synt_1"/>
    <property type="match status" value="1"/>
</dbReference>